<sequence>MIIKLPWPPTGLSPNARNHWAKLAKLKKSYREACFWQAMEQGARPMQASKLHLTLTFYPPTRRAYDLDNALARIKAGLDGLADVLKVDDKHWTLTIQKGETVGSFVQVEITNPEKP</sequence>
<dbReference type="EMBL" id="LR796335">
    <property type="protein sequence ID" value="CAB4137676.1"/>
    <property type="molecule type" value="Genomic_DNA"/>
</dbReference>
<dbReference type="GO" id="GO:0006281">
    <property type="term" value="P:DNA repair"/>
    <property type="evidence" value="ECO:0007669"/>
    <property type="project" value="InterPro"/>
</dbReference>
<evidence type="ECO:0000313" key="1">
    <source>
        <dbReference type="EMBL" id="CAB4137676.1"/>
    </source>
</evidence>
<dbReference type="InterPro" id="IPR036614">
    <property type="entry name" value="RusA-like_sf"/>
</dbReference>
<accession>A0A6J5LXM1</accession>
<dbReference type="GO" id="GO:0006310">
    <property type="term" value="P:DNA recombination"/>
    <property type="evidence" value="ECO:0007669"/>
    <property type="project" value="InterPro"/>
</dbReference>
<organism evidence="1">
    <name type="scientific">uncultured Caudovirales phage</name>
    <dbReference type="NCBI Taxonomy" id="2100421"/>
    <lineage>
        <taxon>Viruses</taxon>
        <taxon>Duplodnaviria</taxon>
        <taxon>Heunggongvirae</taxon>
        <taxon>Uroviricota</taxon>
        <taxon>Caudoviricetes</taxon>
        <taxon>Peduoviridae</taxon>
        <taxon>Maltschvirus</taxon>
        <taxon>Maltschvirus maltsch</taxon>
    </lineage>
</organism>
<protein>
    <submittedName>
        <fullName evidence="1">Uncharacterized protein</fullName>
    </submittedName>
</protein>
<reference evidence="1" key="1">
    <citation type="submission" date="2020-04" db="EMBL/GenBank/DDBJ databases">
        <authorList>
            <person name="Chiriac C."/>
            <person name="Salcher M."/>
            <person name="Ghai R."/>
            <person name="Kavagutti S V."/>
        </authorList>
    </citation>
    <scope>NUCLEOTIDE SEQUENCE</scope>
</reference>
<dbReference type="EMBL" id="LR796704">
    <property type="protein sequence ID" value="CAB4160570.1"/>
    <property type="molecule type" value="Genomic_DNA"/>
</dbReference>
<proteinExistence type="predicted"/>
<name>A0A6J5LXM1_9CAUD</name>
<dbReference type="GO" id="GO:0000287">
    <property type="term" value="F:magnesium ion binding"/>
    <property type="evidence" value="ECO:0007669"/>
    <property type="project" value="InterPro"/>
</dbReference>
<evidence type="ECO:0000313" key="2">
    <source>
        <dbReference type="EMBL" id="CAB4160570.1"/>
    </source>
</evidence>
<dbReference type="SUPFAM" id="SSF103084">
    <property type="entry name" value="Holliday junction resolvase RusA"/>
    <property type="match status" value="1"/>
</dbReference>
<dbReference type="Gene3D" id="3.30.1330.70">
    <property type="entry name" value="Holliday junction resolvase RusA"/>
    <property type="match status" value="1"/>
</dbReference>
<gene>
    <name evidence="1" type="ORF">UFOVP320_56</name>
    <name evidence="2" type="ORF">UFOVP768_6</name>
</gene>